<feature type="region of interest" description="Disordered" evidence="1">
    <location>
        <begin position="32"/>
        <end position="52"/>
    </location>
</feature>
<dbReference type="EMBL" id="FNBZ01000005">
    <property type="protein sequence ID" value="SDG70583.1"/>
    <property type="molecule type" value="Genomic_DNA"/>
</dbReference>
<accession>A0ABY0P162</accession>
<evidence type="ECO:0008006" key="4">
    <source>
        <dbReference type="Google" id="ProtNLM"/>
    </source>
</evidence>
<reference evidence="2 3" key="1">
    <citation type="submission" date="2016-10" db="EMBL/GenBank/DDBJ databases">
        <authorList>
            <person name="Varghese N."/>
            <person name="Submissions S."/>
        </authorList>
    </citation>
    <scope>NUCLEOTIDE SEQUENCE [LARGE SCALE GENOMIC DNA]</scope>
    <source>
        <strain evidence="2 3">DSM 26672</strain>
    </source>
</reference>
<sequence>MTTLDGPVGRRNGVAVLSAPDDQRKIIDLLDRIGPSDGGQSGAWSKPSPGRRYAPPSALVAAIKQFQQRWQPTGEIPKVDSVVDPNGKTLGKLDALAGAPSGPLPVGPGGTNPELIHGMLVEQMNPDAAVPVVEKKMVLAPFIPGMPAMQVPVVGVFYPFRFRIEKDGRNYWVGVAASPLTSDFTQAQIFIHPTPTQGKVVVATVGDYPRFAGGWNKIWRYLPTIGTQMAAVRPTLLIVPFMPDPARDPESAWNMFSTRPVETLSAIVTATHREMAARLPITGPRQPHKLQRIGVASYSSGIYFQQAFLNLFAGTGLVAETFDFDSRWIVRERKKPWVWTTNARATWISQWAPPKPDSHGRSEYPQPPPGSFIHIPDKALLRVGPPTATAHGKIGNLSYHWMMLRSVIQ</sequence>
<evidence type="ECO:0000313" key="3">
    <source>
        <dbReference type="Proteomes" id="UP000199468"/>
    </source>
</evidence>
<proteinExistence type="predicted"/>
<evidence type="ECO:0000313" key="2">
    <source>
        <dbReference type="EMBL" id="SDG70583.1"/>
    </source>
</evidence>
<dbReference type="RefSeq" id="WP_061968402.1">
    <property type="nucleotide sequence ID" value="NZ_FNBZ01000005.1"/>
</dbReference>
<protein>
    <recommendedName>
        <fullName evidence="4">Peptidoglycan binding-like domain-containing protein</fullName>
    </recommendedName>
</protein>
<dbReference type="Proteomes" id="UP000199468">
    <property type="component" value="Unassembled WGS sequence"/>
</dbReference>
<comment type="caution">
    <text evidence="2">The sequence shown here is derived from an EMBL/GenBank/DDBJ whole genome shotgun (WGS) entry which is preliminary data.</text>
</comment>
<keyword evidence="3" id="KW-1185">Reference proteome</keyword>
<organism evidence="2 3">
    <name type="scientific">Bosea robiniae</name>
    <dbReference type="NCBI Taxonomy" id="1036780"/>
    <lineage>
        <taxon>Bacteria</taxon>
        <taxon>Pseudomonadati</taxon>
        <taxon>Pseudomonadota</taxon>
        <taxon>Alphaproteobacteria</taxon>
        <taxon>Hyphomicrobiales</taxon>
        <taxon>Boseaceae</taxon>
        <taxon>Bosea</taxon>
    </lineage>
</organism>
<gene>
    <name evidence="2" type="ORF">SAMN05421844_10529</name>
</gene>
<evidence type="ECO:0000256" key="1">
    <source>
        <dbReference type="SAM" id="MobiDB-lite"/>
    </source>
</evidence>
<name>A0ABY0P162_9HYPH</name>